<sequence>MRCTVVGPQYRLAEPSTHLSNHFLESGPHTHVFFYTTLTFRQPLYKMPLLPAKECSDKR</sequence>
<keyword evidence="1" id="KW-1185">Reference proteome</keyword>
<accession>A0A914RR00</accession>
<evidence type="ECO:0000313" key="2">
    <source>
        <dbReference type="WBParaSite" id="PEQ_0000725301-mRNA-1"/>
    </source>
</evidence>
<protein>
    <submittedName>
        <fullName evidence="2">Uncharacterized protein</fullName>
    </submittedName>
</protein>
<dbReference type="WBParaSite" id="PEQ_0000725301-mRNA-1">
    <property type="protein sequence ID" value="PEQ_0000725301-mRNA-1"/>
    <property type="gene ID" value="PEQ_0000725301"/>
</dbReference>
<evidence type="ECO:0000313" key="1">
    <source>
        <dbReference type="Proteomes" id="UP000887564"/>
    </source>
</evidence>
<reference evidence="2" key="1">
    <citation type="submission" date="2022-11" db="UniProtKB">
        <authorList>
            <consortium name="WormBaseParasite"/>
        </authorList>
    </citation>
    <scope>IDENTIFICATION</scope>
</reference>
<dbReference type="Proteomes" id="UP000887564">
    <property type="component" value="Unplaced"/>
</dbReference>
<organism evidence="1 2">
    <name type="scientific">Parascaris equorum</name>
    <name type="common">Equine roundworm</name>
    <dbReference type="NCBI Taxonomy" id="6256"/>
    <lineage>
        <taxon>Eukaryota</taxon>
        <taxon>Metazoa</taxon>
        <taxon>Ecdysozoa</taxon>
        <taxon>Nematoda</taxon>
        <taxon>Chromadorea</taxon>
        <taxon>Rhabditida</taxon>
        <taxon>Spirurina</taxon>
        <taxon>Ascaridomorpha</taxon>
        <taxon>Ascaridoidea</taxon>
        <taxon>Ascarididae</taxon>
        <taxon>Parascaris</taxon>
    </lineage>
</organism>
<name>A0A914RR00_PAREQ</name>
<dbReference type="AlphaFoldDB" id="A0A914RR00"/>
<proteinExistence type="predicted"/>